<evidence type="ECO:0000256" key="1">
    <source>
        <dbReference type="SAM" id="Phobius"/>
    </source>
</evidence>
<name>A0ABQ1FIG8_9BACL</name>
<protein>
    <recommendedName>
        <fullName evidence="4">DUF4305 domain-containing protein</fullName>
    </recommendedName>
</protein>
<keyword evidence="3" id="KW-1185">Reference proteome</keyword>
<dbReference type="Proteomes" id="UP000615455">
    <property type="component" value="Unassembled WGS sequence"/>
</dbReference>
<feature type="transmembrane region" description="Helical" evidence="1">
    <location>
        <begin position="7"/>
        <end position="27"/>
    </location>
</feature>
<keyword evidence="1" id="KW-0812">Transmembrane</keyword>
<dbReference type="EMBL" id="BMHE01000084">
    <property type="protein sequence ID" value="GGA16064.1"/>
    <property type="molecule type" value="Genomic_DNA"/>
</dbReference>
<evidence type="ECO:0000313" key="3">
    <source>
        <dbReference type="Proteomes" id="UP000615455"/>
    </source>
</evidence>
<sequence>MKSILGIAFYFCAILLLVYYFVGVSFIKAIQMAVLITMVHILILLIDRFYKRKERRKGT</sequence>
<feature type="transmembrane region" description="Helical" evidence="1">
    <location>
        <begin position="33"/>
        <end position="50"/>
    </location>
</feature>
<comment type="caution">
    <text evidence="2">The sequence shown here is derived from an EMBL/GenBank/DDBJ whole genome shotgun (WGS) entry which is preliminary data.</text>
</comment>
<accession>A0ABQ1FIG8</accession>
<keyword evidence="1" id="KW-0472">Membrane</keyword>
<reference evidence="3" key="1">
    <citation type="journal article" date="2019" name="Int. J. Syst. Evol. Microbiol.">
        <title>The Global Catalogue of Microorganisms (GCM) 10K type strain sequencing project: providing services to taxonomists for standard genome sequencing and annotation.</title>
        <authorList>
            <consortium name="The Broad Institute Genomics Platform"/>
            <consortium name="The Broad Institute Genome Sequencing Center for Infectious Disease"/>
            <person name="Wu L."/>
            <person name="Ma J."/>
        </authorList>
    </citation>
    <scope>NUCLEOTIDE SEQUENCE [LARGE SCALE GENOMIC DNA]</scope>
    <source>
        <strain evidence="3">CGMCC 1.15043</strain>
    </source>
</reference>
<organism evidence="2 3">
    <name type="scientific">Paenibacillus marchantiophytorum</name>
    <dbReference type="NCBI Taxonomy" id="1619310"/>
    <lineage>
        <taxon>Bacteria</taxon>
        <taxon>Bacillati</taxon>
        <taxon>Bacillota</taxon>
        <taxon>Bacilli</taxon>
        <taxon>Bacillales</taxon>
        <taxon>Paenibacillaceae</taxon>
        <taxon>Paenibacillus</taxon>
    </lineage>
</organism>
<evidence type="ECO:0000313" key="2">
    <source>
        <dbReference type="EMBL" id="GGA16064.1"/>
    </source>
</evidence>
<evidence type="ECO:0008006" key="4">
    <source>
        <dbReference type="Google" id="ProtNLM"/>
    </source>
</evidence>
<keyword evidence="1" id="KW-1133">Transmembrane helix</keyword>
<gene>
    <name evidence="2" type="ORF">GCM10008018_70890</name>
</gene>
<proteinExistence type="predicted"/>